<evidence type="ECO:0000256" key="10">
    <source>
        <dbReference type="PROSITE-ProRule" id="PRU00473"/>
    </source>
</evidence>
<evidence type="ECO:0000256" key="7">
    <source>
        <dbReference type="ARBA" id="ARBA00023114"/>
    </source>
</evidence>
<evidence type="ECO:0000256" key="1">
    <source>
        <dbReference type="ARBA" id="ARBA00004571"/>
    </source>
</evidence>
<dbReference type="AlphaFoldDB" id="A0A840Y4K9"/>
<dbReference type="GO" id="GO:0046930">
    <property type="term" value="C:pore complex"/>
    <property type="evidence" value="ECO:0007669"/>
    <property type="project" value="UniProtKB-KW"/>
</dbReference>
<dbReference type="PANTHER" id="PTHR30329:SF21">
    <property type="entry name" value="LIPOPROTEIN YIAD-RELATED"/>
    <property type="match status" value="1"/>
</dbReference>
<dbReference type="PROSITE" id="PS51123">
    <property type="entry name" value="OMPA_2"/>
    <property type="match status" value="1"/>
</dbReference>
<evidence type="ECO:0000256" key="5">
    <source>
        <dbReference type="ARBA" id="ARBA00022729"/>
    </source>
</evidence>
<evidence type="ECO:0000256" key="3">
    <source>
        <dbReference type="ARBA" id="ARBA00022452"/>
    </source>
</evidence>
<evidence type="ECO:0000256" key="6">
    <source>
        <dbReference type="ARBA" id="ARBA00023065"/>
    </source>
</evidence>
<evidence type="ECO:0000256" key="8">
    <source>
        <dbReference type="ARBA" id="ARBA00023136"/>
    </source>
</evidence>
<keyword evidence="2" id="KW-0813">Transport</keyword>
<dbReference type="Pfam" id="PF13505">
    <property type="entry name" value="OMP_b-brl"/>
    <property type="match status" value="1"/>
</dbReference>
<evidence type="ECO:0000313" key="14">
    <source>
        <dbReference type="Proteomes" id="UP000562254"/>
    </source>
</evidence>
<proteinExistence type="predicted"/>
<name>A0A840Y4K9_9PROT</name>
<evidence type="ECO:0000256" key="9">
    <source>
        <dbReference type="ARBA" id="ARBA00023237"/>
    </source>
</evidence>
<keyword evidence="5 11" id="KW-0732">Signal</keyword>
<dbReference type="SUPFAM" id="SSF103088">
    <property type="entry name" value="OmpA-like"/>
    <property type="match status" value="1"/>
</dbReference>
<dbReference type="RefSeq" id="WP_338146436.1">
    <property type="nucleotide sequence ID" value="NZ_JAAEDJ010000382.1"/>
</dbReference>
<keyword evidence="8 10" id="KW-0472">Membrane</keyword>
<feature type="domain" description="OmpA-like" evidence="12">
    <location>
        <begin position="265"/>
        <end position="379"/>
    </location>
</feature>
<dbReference type="CDD" id="cd07185">
    <property type="entry name" value="OmpA_C-like"/>
    <property type="match status" value="1"/>
</dbReference>
<comment type="subcellular location">
    <subcellularLocation>
        <location evidence="1">Cell outer membrane</location>
        <topology evidence="1">Multi-pass membrane protein</topology>
    </subcellularLocation>
</comment>
<evidence type="ECO:0000256" key="4">
    <source>
        <dbReference type="ARBA" id="ARBA00022692"/>
    </source>
</evidence>
<keyword evidence="14" id="KW-1185">Reference proteome</keyword>
<dbReference type="GO" id="GO:0009279">
    <property type="term" value="C:cell outer membrane"/>
    <property type="evidence" value="ECO:0007669"/>
    <property type="project" value="UniProtKB-SubCell"/>
</dbReference>
<dbReference type="SUPFAM" id="SSF56925">
    <property type="entry name" value="OMPA-like"/>
    <property type="match status" value="1"/>
</dbReference>
<dbReference type="InterPro" id="IPR027385">
    <property type="entry name" value="Beta-barrel_OMP"/>
</dbReference>
<dbReference type="InterPro" id="IPR050330">
    <property type="entry name" value="Bact_OuterMem_StrucFunc"/>
</dbReference>
<dbReference type="Gene3D" id="3.30.1330.60">
    <property type="entry name" value="OmpA-like domain"/>
    <property type="match status" value="1"/>
</dbReference>
<dbReference type="Pfam" id="PF00691">
    <property type="entry name" value="OmpA"/>
    <property type="match status" value="1"/>
</dbReference>
<evidence type="ECO:0000259" key="12">
    <source>
        <dbReference type="PROSITE" id="PS51123"/>
    </source>
</evidence>
<dbReference type="InterPro" id="IPR036737">
    <property type="entry name" value="OmpA-like_sf"/>
</dbReference>
<evidence type="ECO:0000256" key="11">
    <source>
        <dbReference type="SAM" id="SignalP"/>
    </source>
</evidence>
<keyword evidence="6" id="KW-0406">Ion transport</keyword>
<dbReference type="Gene3D" id="2.40.160.20">
    <property type="match status" value="1"/>
</dbReference>
<evidence type="ECO:0000256" key="2">
    <source>
        <dbReference type="ARBA" id="ARBA00022448"/>
    </source>
</evidence>
<comment type="caution">
    <text evidence="13">The sequence shown here is derived from an EMBL/GenBank/DDBJ whole genome shotgun (WGS) entry which is preliminary data.</text>
</comment>
<keyword evidence="7" id="KW-0626">Porin</keyword>
<dbReference type="InterPro" id="IPR011250">
    <property type="entry name" value="OMP/PagP_B-barrel"/>
</dbReference>
<protein>
    <submittedName>
        <fullName evidence="13">Outer membrane protein OmpA-like peptidoglycan-associated protein</fullName>
    </submittedName>
</protein>
<feature type="signal peptide" evidence="11">
    <location>
        <begin position="1"/>
        <end position="33"/>
    </location>
</feature>
<feature type="chain" id="PRO_5032879768" evidence="11">
    <location>
        <begin position="34"/>
        <end position="379"/>
    </location>
</feature>
<dbReference type="PANTHER" id="PTHR30329">
    <property type="entry name" value="STATOR ELEMENT OF FLAGELLAR MOTOR COMPLEX"/>
    <property type="match status" value="1"/>
</dbReference>
<keyword evidence="3" id="KW-1134">Transmembrane beta strand</keyword>
<sequence length="379" mass="39607">MAARLPEIARGGLCSALAPALLAASLLAAPASAQFVEGPYVAGGAGLNLVPDTDLNLDRSATLGLGAAGYGARGSAGFVPGFGTVLSLGWGFGNGLRAEIEGSWRSNDVDSISGAAGSARGPSPGGRQDSWGVMGNLLLDLAVIGPVVPYVGVGLGYVTTDWAGVRSLSADGALRMRVDDSDGRFAYQGIAGLAFPLSFAPGLAVTAEYRFLGVLQPRLQVRYDNPATGAPVARGTVEPDAFNHSLLLGLRYAFRAAPPAAPAPAAAPQPQRSFIVFFDWNRADLTDRARQIIADAAQNARSQRTTRIEVAGHADRSGTVQYNQALSRRRAETVAAELVRLGIAREEIVVTALGETQPLVPTADDVREPQNRRVEIVLR</sequence>
<reference evidence="13 14" key="1">
    <citation type="submission" date="2020-08" db="EMBL/GenBank/DDBJ databases">
        <title>Genomic Encyclopedia of Type Strains, Phase IV (KMG-IV): sequencing the most valuable type-strain genomes for metagenomic binning, comparative biology and taxonomic classification.</title>
        <authorList>
            <person name="Goeker M."/>
        </authorList>
    </citation>
    <scope>NUCLEOTIDE SEQUENCE [LARGE SCALE GENOMIC DNA]</scope>
    <source>
        <strain evidence="13 14">DSM 25895</strain>
    </source>
</reference>
<dbReference type="Proteomes" id="UP000562254">
    <property type="component" value="Unassembled WGS sequence"/>
</dbReference>
<dbReference type="InterPro" id="IPR006664">
    <property type="entry name" value="OMP_bac"/>
</dbReference>
<organism evidence="13 14">
    <name type="scientific">Neoroseomonas alkaliterrae</name>
    <dbReference type="NCBI Taxonomy" id="1452450"/>
    <lineage>
        <taxon>Bacteria</taxon>
        <taxon>Pseudomonadati</taxon>
        <taxon>Pseudomonadota</taxon>
        <taxon>Alphaproteobacteria</taxon>
        <taxon>Acetobacterales</taxon>
        <taxon>Acetobacteraceae</taxon>
        <taxon>Neoroseomonas</taxon>
    </lineage>
</organism>
<dbReference type="GO" id="GO:0015288">
    <property type="term" value="F:porin activity"/>
    <property type="evidence" value="ECO:0007669"/>
    <property type="project" value="UniProtKB-KW"/>
</dbReference>
<keyword evidence="9" id="KW-0998">Cell outer membrane</keyword>
<gene>
    <name evidence="13" type="ORF">FHS88_001208</name>
</gene>
<dbReference type="EMBL" id="JACIJE010000003">
    <property type="protein sequence ID" value="MBB5689083.1"/>
    <property type="molecule type" value="Genomic_DNA"/>
</dbReference>
<accession>A0A840Y4K9</accession>
<keyword evidence="4" id="KW-0812">Transmembrane</keyword>
<dbReference type="GO" id="GO:0006811">
    <property type="term" value="P:monoatomic ion transport"/>
    <property type="evidence" value="ECO:0007669"/>
    <property type="project" value="UniProtKB-KW"/>
</dbReference>
<dbReference type="InterPro" id="IPR006665">
    <property type="entry name" value="OmpA-like"/>
</dbReference>
<dbReference type="PRINTS" id="PR01021">
    <property type="entry name" value="OMPADOMAIN"/>
</dbReference>
<evidence type="ECO:0000313" key="13">
    <source>
        <dbReference type="EMBL" id="MBB5689083.1"/>
    </source>
</evidence>